<evidence type="ECO:0000256" key="1">
    <source>
        <dbReference type="SAM" id="SignalP"/>
    </source>
</evidence>
<sequence length="54" mass="6325">MWPRHAASWMSWSGCWLTVTIQQHAMAKNKRVAEWSCQNPKPQTIKQNCKLDVI</sequence>
<evidence type="ECO:0000313" key="3">
    <source>
        <dbReference type="Proteomes" id="UP001059596"/>
    </source>
</evidence>
<gene>
    <name evidence="2" type="ORF">M5D96_006640</name>
</gene>
<dbReference type="Proteomes" id="UP001059596">
    <property type="component" value="Unassembled WGS sequence"/>
</dbReference>
<keyword evidence="1" id="KW-0732">Signal</keyword>
<feature type="signal peptide" evidence="1">
    <location>
        <begin position="1"/>
        <end position="27"/>
    </location>
</feature>
<accession>A0A9Q0BQ79</accession>
<evidence type="ECO:0008006" key="4">
    <source>
        <dbReference type="Google" id="ProtNLM"/>
    </source>
</evidence>
<reference evidence="2" key="1">
    <citation type="journal article" date="2023" name="Genome Biol. Evol.">
        <title>Long-read-based Genome Assembly of Drosophila gunungcola Reveals Fewer Chemosensory Genes in Flower-breeding Species.</title>
        <authorList>
            <person name="Negi A."/>
            <person name="Liao B.Y."/>
            <person name="Yeh S.D."/>
        </authorList>
    </citation>
    <scope>NUCLEOTIDE SEQUENCE</scope>
    <source>
        <strain evidence="2">Sukarami</strain>
    </source>
</reference>
<dbReference type="AlphaFoldDB" id="A0A9Q0BQ79"/>
<organism evidence="2 3">
    <name type="scientific">Drosophila gunungcola</name>
    <name type="common">fruit fly</name>
    <dbReference type="NCBI Taxonomy" id="103775"/>
    <lineage>
        <taxon>Eukaryota</taxon>
        <taxon>Metazoa</taxon>
        <taxon>Ecdysozoa</taxon>
        <taxon>Arthropoda</taxon>
        <taxon>Hexapoda</taxon>
        <taxon>Insecta</taxon>
        <taxon>Pterygota</taxon>
        <taxon>Neoptera</taxon>
        <taxon>Endopterygota</taxon>
        <taxon>Diptera</taxon>
        <taxon>Brachycera</taxon>
        <taxon>Muscomorpha</taxon>
        <taxon>Ephydroidea</taxon>
        <taxon>Drosophilidae</taxon>
        <taxon>Drosophila</taxon>
        <taxon>Sophophora</taxon>
    </lineage>
</organism>
<dbReference type="EMBL" id="JAMKOV010000004">
    <property type="protein sequence ID" value="KAI8040697.1"/>
    <property type="molecule type" value="Genomic_DNA"/>
</dbReference>
<name>A0A9Q0BQ79_9MUSC</name>
<proteinExistence type="predicted"/>
<protein>
    <recommendedName>
        <fullName evidence="4">Secreted protein</fullName>
    </recommendedName>
</protein>
<evidence type="ECO:0000313" key="2">
    <source>
        <dbReference type="EMBL" id="KAI8040697.1"/>
    </source>
</evidence>
<keyword evidence="3" id="KW-1185">Reference proteome</keyword>
<feature type="chain" id="PRO_5040433109" description="Secreted protein" evidence="1">
    <location>
        <begin position="28"/>
        <end position="54"/>
    </location>
</feature>
<comment type="caution">
    <text evidence="2">The sequence shown here is derived from an EMBL/GenBank/DDBJ whole genome shotgun (WGS) entry which is preliminary data.</text>
</comment>
<dbReference type="PROSITE" id="PS51257">
    <property type="entry name" value="PROKAR_LIPOPROTEIN"/>
    <property type="match status" value="1"/>
</dbReference>